<comment type="caution">
    <text evidence="2">The sequence shown here is derived from an EMBL/GenBank/DDBJ whole genome shotgun (WGS) entry which is preliminary data.</text>
</comment>
<dbReference type="InterPro" id="IPR000719">
    <property type="entry name" value="Prot_kinase_dom"/>
</dbReference>
<dbReference type="EMBL" id="CAJZBQ010000002">
    <property type="protein sequence ID" value="CAG9310408.1"/>
    <property type="molecule type" value="Genomic_DNA"/>
</dbReference>
<dbReference type="Pfam" id="PF00069">
    <property type="entry name" value="Pkinase"/>
    <property type="match status" value="1"/>
</dbReference>
<feature type="domain" description="Protein kinase" evidence="1">
    <location>
        <begin position="38"/>
        <end position="294"/>
    </location>
</feature>
<protein>
    <recommendedName>
        <fullName evidence="1">Protein kinase domain-containing protein</fullName>
    </recommendedName>
</protein>
<organism evidence="2 3">
    <name type="scientific">Blepharisma stoltei</name>
    <dbReference type="NCBI Taxonomy" id="1481888"/>
    <lineage>
        <taxon>Eukaryota</taxon>
        <taxon>Sar</taxon>
        <taxon>Alveolata</taxon>
        <taxon>Ciliophora</taxon>
        <taxon>Postciliodesmatophora</taxon>
        <taxon>Heterotrichea</taxon>
        <taxon>Heterotrichida</taxon>
        <taxon>Blepharismidae</taxon>
        <taxon>Blepharisma</taxon>
    </lineage>
</organism>
<evidence type="ECO:0000313" key="2">
    <source>
        <dbReference type="EMBL" id="CAG9310408.1"/>
    </source>
</evidence>
<dbReference type="InterPro" id="IPR011009">
    <property type="entry name" value="Kinase-like_dom_sf"/>
</dbReference>
<dbReference type="Gene3D" id="3.30.200.20">
    <property type="entry name" value="Phosphorylase Kinase, domain 1"/>
    <property type="match status" value="1"/>
</dbReference>
<dbReference type="SMART" id="SM00220">
    <property type="entry name" value="S_TKc"/>
    <property type="match status" value="1"/>
</dbReference>
<dbReference type="Proteomes" id="UP001162131">
    <property type="component" value="Unassembled WGS sequence"/>
</dbReference>
<keyword evidence="3" id="KW-1185">Reference proteome</keyword>
<dbReference type="GO" id="GO:0004672">
    <property type="term" value="F:protein kinase activity"/>
    <property type="evidence" value="ECO:0007669"/>
    <property type="project" value="InterPro"/>
</dbReference>
<reference evidence="2" key="1">
    <citation type="submission" date="2021-09" db="EMBL/GenBank/DDBJ databases">
        <authorList>
            <consortium name="AG Swart"/>
            <person name="Singh M."/>
            <person name="Singh A."/>
            <person name="Seah K."/>
            <person name="Emmerich C."/>
        </authorList>
    </citation>
    <scope>NUCLEOTIDE SEQUENCE</scope>
    <source>
        <strain evidence="2">ATCC30299</strain>
    </source>
</reference>
<dbReference type="PROSITE" id="PS50011">
    <property type="entry name" value="PROTEIN_KINASE_DOM"/>
    <property type="match status" value="1"/>
</dbReference>
<dbReference type="PANTHER" id="PTHR13902">
    <property type="entry name" value="SERINE/THREONINE-PROTEIN KINASE WNK WITH NO LYSINE -RELATED"/>
    <property type="match status" value="1"/>
</dbReference>
<sequence>MNIKESEGIGNEISEEGDLNFNKALPQLVEISPTSRFSRFDEEIGCGAYKTVYKAIDNDTGCEVAWNIVRTHGMSKLEKERVRDEIMIIQKLKHPNILHFIKAWHNKGREEVVFITEIMTGGSLRQYLKKIKTPRLKVIKRWCKFILEGLNYLHSQKPFPIIHRDLKCENIFVSARTGEIRIGDLGLSTFMKSSYNKSVVGTPQYMAPELFEERYGTNADIYSFGLCVLEMCTGEIPYSECKNEREIYQRVSRRIKPFALEKIGDTDIKEFIKLCMTDMDQRPSAEDLLNHPFLMIDESDEKTHGIIKLIEVPWVPTLELIDDKSQASSDSPQRDLLNIKDERFYSSKDIQLSIKIGVLDRRTGKIVRRKLDFLYNLESDTPEGVAEEIVANFALESEYTESIAMIIHKKLG</sequence>
<accession>A0AAU9IE24</accession>
<dbReference type="InterPro" id="IPR008271">
    <property type="entry name" value="Ser/Thr_kinase_AS"/>
</dbReference>
<name>A0AAU9IE24_9CILI</name>
<dbReference type="InterPro" id="IPR050588">
    <property type="entry name" value="WNK_Ser-Thr_kinase"/>
</dbReference>
<gene>
    <name evidence="2" type="ORF">BSTOLATCC_MIC1258</name>
</gene>
<dbReference type="AlphaFoldDB" id="A0AAU9IE24"/>
<evidence type="ECO:0000313" key="3">
    <source>
        <dbReference type="Proteomes" id="UP001162131"/>
    </source>
</evidence>
<dbReference type="PROSITE" id="PS00108">
    <property type="entry name" value="PROTEIN_KINASE_ST"/>
    <property type="match status" value="1"/>
</dbReference>
<proteinExistence type="predicted"/>
<dbReference type="SUPFAM" id="SSF56112">
    <property type="entry name" value="Protein kinase-like (PK-like)"/>
    <property type="match status" value="1"/>
</dbReference>
<evidence type="ECO:0000259" key="1">
    <source>
        <dbReference type="PROSITE" id="PS50011"/>
    </source>
</evidence>
<dbReference type="Gene3D" id="1.10.510.10">
    <property type="entry name" value="Transferase(Phosphotransferase) domain 1"/>
    <property type="match status" value="1"/>
</dbReference>
<dbReference type="GO" id="GO:0005524">
    <property type="term" value="F:ATP binding"/>
    <property type="evidence" value="ECO:0007669"/>
    <property type="project" value="InterPro"/>
</dbReference>